<dbReference type="InterPro" id="IPR029759">
    <property type="entry name" value="GPX_AS"/>
</dbReference>
<reference evidence="8" key="1">
    <citation type="submission" date="2017-01" db="EMBL/GenBank/DDBJ databases">
        <authorList>
            <person name="Varghese N."/>
            <person name="Submissions S."/>
        </authorList>
    </citation>
    <scope>NUCLEOTIDE SEQUENCE [LARGE SCALE GENOMIC DNA]</scope>
    <source>
        <strain evidence="8">DM9</strain>
    </source>
</reference>
<dbReference type="PANTHER" id="PTHR11592">
    <property type="entry name" value="GLUTATHIONE PEROXIDASE"/>
    <property type="match status" value="1"/>
</dbReference>
<evidence type="ECO:0000256" key="4">
    <source>
        <dbReference type="PIRSR" id="PIRSR000303-1"/>
    </source>
</evidence>
<gene>
    <name evidence="7" type="ORF">SAMN05421545_0778</name>
</gene>
<evidence type="ECO:0000256" key="2">
    <source>
        <dbReference type="ARBA" id="ARBA00022559"/>
    </source>
</evidence>
<dbReference type="InterPro" id="IPR029760">
    <property type="entry name" value="GPX_CS"/>
</dbReference>
<dbReference type="AlphaFoldDB" id="A0A1N6UAB1"/>
<dbReference type="EMBL" id="FTNM01000001">
    <property type="protein sequence ID" value="SIQ62507.1"/>
    <property type="molecule type" value="Genomic_DNA"/>
</dbReference>
<protein>
    <recommendedName>
        <fullName evidence="5">Glutathione peroxidase</fullName>
    </recommendedName>
</protein>
<dbReference type="PROSITE" id="PS51355">
    <property type="entry name" value="GLUTATHIONE_PEROXID_3"/>
    <property type="match status" value="1"/>
</dbReference>
<sequence length="180" mass="20141">MMSMSNQNSPFYNLSATSLQGKEVNMENFKGKVVLVVNTASNCGFTPQYEGLEELYRKYKDDGLVVLGFPCNQFGNQEPGGKEEIEQGCLVNYGVSFPMMEKVDVNGRNAHPVFQYLKSELGGLLGSRVKWNFTKFLIDANGNPVKRYAPITKPEKITPDIERLLHKTEVTPDKPAQANK</sequence>
<dbReference type="PROSITE" id="PS00460">
    <property type="entry name" value="GLUTATHIONE_PEROXID_1"/>
    <property type="match status" value="1"/>
</dbReference>
<organism evidence="7 8">
    <name type="scientific">Pontibacter lucknowensis</name>
    <dbReference type="NCBI Taxonomy" id="1077936"/>
    <lineage>
        <taxon>Bacteria</taxon>
        <taxon>Pseudomonadati</taxon>
        <taxon>Bacteroidota</taxon>
        <taxon>Cytophagia</taxon>
        <taxon>Cytophagales</taxon>
        <taxon>Hymenobacteraceae</taxon>
        <taxon>Pontibacter</taxon>
    </lineage>
</organism>
<evidence type="ECO:0000259" key="6">
    <source>
        <dbReference type="PROSITE" id="PS51352"/>
    </source>
</evidence>
<evidence type="ECO:0000313" key="8">
    <source>
        <dbReference type="Proteomes" id="UP000185924"/>
    </source>
</evidence>
<name>A0A1N6UAB1_9BACT</name>
<dbReference type="InterPro" id="IPR036249">
    <property type="entry name" value="Thioredoxin-like_sf"/>
</dbReference>
<feature type="active site" evidence="4">
    <location>
        <position position="43"/>
    </location>
</feature>
<dbReference type="PIRSF" id="PIRSF000303">
    <property type="entry name" value="Glutathion_perox"/>
    <property type="match status" value="1"/>
</dbReference>
<proteinExistence type="inferred from homology"/>
<dbReference type="SUPFAM" id="SSF52833">
    <property type="entry name" value="Thioredoxin-like"/>
    <property type="match status" value="1"/>
</dbReference>
<keyword evidence="8" id="KW-1185">Reference proteome</keyword>
<evidence type="ECO:0000313" key="7">
    <source>
        <dbReference type="EMBL" id="SIQ62507.1"/>
    </source>
</evidence>
<dbReference type="GO" id="GO:0004601">
    <property type="term" value="F:peroxidase activity"/>
    <property type="evidence" value="ECO:0007669"/>
    <property type="project" value="UniProtKB-KW"/>
</dbReference>
<dbReference type="InterPro" id="IPR000889">
    <property type="entry name" value="Glutathione_peroxidase"/>
</dbReference>
<keyword evidence="3 5" id="KW-0560">Oxidoreductase</keyword>
<dbReference type="CDD" id="cd00340">
    <property type="entry name" value="GSH_Peroxidase"/>
    <property type="match status" value="1"/>
</dbReference>
<evidence type="ECO:0000256" key="3">
    <source>
        <dbReference type="ARBA" id="ARBA00023002"/>
    </source>
</evidence>
<dbReference type="Gene3D" id="3.40.30.10">
    <property type="entry name" value="Glutaredoxin"/>
    <property type="match status" value="1"/>
</dbReference>
<keyword evidence="2 5" id="KW-0575">Peroxidase</keyword>
<evidence type="ECO:0000256" key="5">
    <source>
        <dbReference type="RuleBase" id="RU000499"/>
    </source>
</evidence>
<dbReference type="PROSITE" id="PS51352">
    <property type="entry name" value="THIOREDOXIN_2"/>
    <property type="match status" value="1"/>
</dbReference>
<comment type="similarity">
    <text evidence="1 5">Belongs to the glutathione peroxidase family.</text>
</comment>
<dbReference type="FunFam" id="3.40.30.10:FF:000010">
    <property type="entry name" value="Glutathione peroxidase"/>
    <property type="match status" value="1"/>
</dbReference>
<dbReference type="PROSITE" id="PS00763">
    <property type="entry name" value="GLUTATHIONE_PEROXID_2"/>
    <property type="match status" value="1"/>
</dbReference>
<dbReference type="PANTHER" id="PTHR11592:SF78">
    <property type="entry name" value="GLUTATHIONE PEROXIDASE"/>
    <property type="match status" value="1"/>
</dbReference>
<dbReference type="GO" id="GO:0034599">
    <property type="term" value="P:cellular response to oxidative stress"/>
    <property type="evidence" value="ECO:0007669"/>
    <property type="project" value="TreeGrafter"/>
</dbReference>
<evidence type="ECO:0000256" key="1">
    <source>
        <dbReference type="ARBA" id="ARBA00006926"/>
    </source>
</evidence>
<dbReference type="PRINTS" id="PR01011">
    <property type="entry name" value="GLUTPROXDASE"/>
</dbReference>
<dbReference type="Pfam" id="PF00255">
    <property type="entry name" value="GSHPx"/>
    <property type="match status" value="1"/>
</dbReference>
<feature type="domain" description="Thioredoxin" evidence="6">
    <location>
        <begin position="5"/>
        <end position="166"/>
    </location>
</feature>
<dbReference type="Proteomes" id="UP000185924">
    <property type="component" value="Unassembled WGS sequence"/>
</dbReference>
<dbReference type="STRING" id="1077936.SAMN05421545_0778"/>
<dbReference type="InterPro" id="IPR013766">
    <property type="entry name" value="Thioredoxin_domain"/>
</dbReference>
<accession>A0A1N6UAB1</accession>